<dbReference type="PROSITE" id="PS50885">
    <property type="entry name" value="HAMP"/>
    <property type="match status" value="1"/>
</dbReference>
<feature type="transmembrane region" description="Helical" evidence="12">
    <location>
        <begin position="248"/>
        <end position="267"/>
    </location>
</feature>
<dbReference type="Pfam" id="PF06580">
    <property type="entry name" value="His_kinase"/>
    <property type="match status" value="1"/>
</dbReference>
<keyword evidence="15" id="KW-1185">Reference proteome</keyword>
<evidence type="ECO:0000259" key="13">
    <source>
        <dbReference type="PROSITE" id="PS50885"/>
    </source>
</evidence>
<dbReference type="SUPFAM" id="SSF55874">
    <property type="entry name" value="ATPase domain of HSP90 chaperone/DNA topoisomerase II/histidine kinase"/>
    <property type="match status" value="1"/>
</dbReference>
<dbReference type="InterPro" id="IPR036890">
    <property type="entry name" value="HATPase_C_sf"/>
</dbReference>
<dbReference type="Gene3D" id="6.10.340.10">
    <property type="match status" value="1"/>
</dbReference>
<evidence type="ECO:0000256" key="8">
    <source>
        <dbReference type="ARBA" id="ARBA00022840"/>
    </source>
</evidence>
<keyword evidence="2" id="KW-1003">Cell membrane</keyword>
<evidence type="ECO:0000256" key="7">
    <source>
        <dbReference type="ARBA" id="ARBA00022777"/>
    </source>
</evidence>
<sequence>MNSSYKKENENHLTNTMERVEYNLNKIIEASIKFTYNLYTDSLLDEFLNKKYDNYLEYYYDYRRMLTNNNFSYNYNYGMLYKIMIYADNNTLINGANIGTLDTIITTQWYQAFEESGKEILLYTYYDEGKRFIPGSGSSRTISIIRSMDHFGLGIKKLLKIDLDYNLMQREVLNEKIDGVIYVRNPEYILFSNLPGAGSTRDYIPANTVKEDNVTMKTTFTAGTQEWEILIFAEDTAFWPMFLKSKGLFFLVLFNILFPSVLIYFVGRSISKRLSVVMKYMGKVKKEKFEVIDIKEGKDEIGNLIRSYNLMVIKIKDLIEVVFKGNAEKQALELSKKQAELKAVQSQVNPHFLFNTLETIRMRSLLKNETETADIIGELAVLFRKSMNWGSDFVTIEEEMTFAEKYINIQKYRFGDKIKYFQYIKEECKKYLVPKLSIVTFIENACIHGIEASITEGVISVTITNNGDFMFIEISDNGIGFEKQKLESIRKMISNADIKMLNESKSTGILNAFLRLKMYCDDNILFDIDSVTQNGTDIMIQIPLSCMDGIFA</sequence>
<keyword evidence="11 12" id="KW-0472">Membrane</keyword>
<keyword evidence="8" id="KW-0067">ATP-binding</keyword>
<keyword evidence="4" id="KW-0808">Transferase</keyword>
<evidence type="ECO:0000313" key="14">
    <source>
        <dbReference type="EMBL" id="MBH1942232.1"/>
    </source>
</evidence>
<dbReference type="GO" id="GO:0000155">
    <property type="term" value="F:phosphorelay sensor kinase activity"/>
    <property type="evidence" value="ECO:0007669"/>
    <property type="project" value="InterPro"/>
</dbReference>
<dbReference type="GO" id="GO:0005886">
    <property type="term" value="C:plasma membrane"/>
    <property type="evidence" value="ECO:0007669"/>
    <property type="project" value="UniProtKB-SubCell"/>
</dbReference>
<name>A0A8J7HDM2_9FIRM</name>
<dbReference type="AlphaFoldDB" id="A0A8J7HDM2"/>
<proteinExistence type="predicted"/>
<dbReference type="PANTHER" id="PTHR34220">
    <property type="entry name" value="SENSOR HISTIDINE KINASE YPDA"/>
    <property type="match status" value="1"/>
</dbReference>
<dbReference type="RefSeq" id="WP_197662482.1">
    <property type="nucleotide sequence ID" value="NZ_JAEAGR010000018.1"/>
</dbReference>
<dbReference type="InterPro" id="IPR003660">
    <property type="entry name" value="HAMP_dom"/>
</dbReference>
<keyword evidence="6" id="KW-0547">Nucleotide-binding</keyword>
<dbReference type="Gene3D" id="3.30.565.10">
    <property type="entry name" value="Histidine kinase-like ATPase, C-terminal domain"/>
    <property type="match status" value="1"/>
</dbReference>
<evidence type="ECO:0000313" key="15">
    <source>
        <dbReference type="Proteomes" id="UP000623269"/>
    </source>
</evidence>
<dbReference type="PANTHER" id="PTHR34220:SF11">
    <property type="entry name" value="SENSOR PROTEIN KINASE HPTS"/>
    <property type="match status" value="1"/>
</dbReference>
<keyword evidence="9 12" id="KW-1133">Transmembrane helix</keyword>
<keyword evidence="7 14" id="KW-0418">Kinase</keyword>
<dbReference type="EMBL" id="JAEAGR010000018">
    <property type="protein sequence ID" value="MBH1942232.1"/>
    <property type="molecule type" value="Genomic_DNA"/>
</dbReference>
<evidence type="ECO:0000256" key="11">
    <source>
        <dbReference type="ARBA" id="ARBA00023136"/>
    </source>
</evidence>
<reference evidence="14" key="1">
    <citation type="submission" date="2020-12" db="EMBL/GenBank/DDBJ databases">
        <title>M. sibirica DSM 26468T genome.</title>
        <authorList>
            <person name="Thieme N."/>
            <person name="Rettenmaier R."/>
            <person name="Zverlov V."/>
            <person name="Liebl W."/>
        </authorList>
    </citation>
    <scope>NUCLEOTIDE SEQUENCE</scope>
    <source>
        <strain evidence="14">DSM 26468</strain>
    </source>
</reference>
<evidence type="ECO:0000256" key="10">
    <source>
        <dbReference type="ARBA" id="ARBA00023012"/>
    </source>
</evidence>
<comment type="subcellular location">
    <subcellularLocation>
        <location evidence="1">Cell membrane</location>
        <topology evidence="1">Multi-pass membrane protein</topology>
    </subcellularLocation>
</comment>
<gene>
    <name evidence="14" type="ORF">I5677_15130</name>
</gene>
<keyword evidence="10" id="KW-0902">Two-component regulatory system</keyword>
<feature type="domain" description="HAMP" evidence="13">
    <location>
        <begin position="268"/>
        <end position="320"/>
    </location>
</feature>
<comment type="caution">
    <text evidence="14">The sequence shown here is derived from an EMBL/GenBank/DDBJ whole genome shotgun (WGS) entry which is preliminary data.</text>
</comment>
<dbReference type="SUPFAM" id="SSF158472">
    <property type="entry name" value="HAMP domain-like"/>
    <property type="match status" value="1"/>
</dbReference>
<evidence type="ECO:0000256" key="5">
    <source>
        <dbReference type="ARBA" id="ARBA00022692"/>
    </source>
</evidence>
<protein>
    <submittedName>
        <fullName evidence="14">Histidine kinase</fullName>
    </submittedName>
</protein>
<organism evidence="14 15">
    <name type="scientific">Mobilitalea sibirica</name>
    <dbReference type="NCBI Taxonomy" id="1462919"/>
    <lineage>
        <taxon>Bacteria</taxon>
        <taxon>Bacillati</taxon>
        <taxon>Bacillota</taxon>
        <taxon>Clostridia</taxon>
        <taxon>Lachnospirales</taxon>
        <taxon>Lachnospiraceae</taxon>
        <taxon>Mobilitalea</taxon>
    </lineage>
</organism>
<dbReference type="InterPro" id="IPR010559">
    <property type="entry name" value="Sig_transdc_His_kin_internal"/>
</dbReference>
<dbReference type="SMART" id="SM00304">
    <property type="entry name" value="HAMP"/>
    <property type="match status" value="1"/>
</dbReference>
<dbReference type="Proteomes" id="UP000623269">
    <property type="component" value="Unassembled WGS sequence"/>
</dbReference>
<evidence type="ECO:0000256" key="3">
    <source>
        <dbReference type="ARBA" id="ARBA00022553"/>
    </source>
</evidence>
<dbReference type="GO" id="GO:0005524">
    <property type="term" value="F:ATP binding"/>
    <property type="evidence" value="ECO:0007669"/>
    <property type="project" value="UniProtKB-KW"/>
</dbReference>
<keyword evidence="5 12" id="KW-0812">Transmembrane</keyword>
<evidence type="ECO:0000256" key="12">
    <source>
        <dbReference type="SAM" id="Phobius"/>
    </source>
</evidence>
<evidence type="ECO:0000256" key="4">
    <source>
        <dbReference type="ARBA" id="ARBA00022679"/>
    </source>
</evidence>
<evidence type="ECO:0000256" key="2">
    <source>
        <dbReference type="ARBA" id="ARBA00022475"/>
    </source>
</evidence>
<keyword evidence="3" id="KW-0597">Phosphoprotein</keyword>
<evidence type="ECO:0000256" key="9">
    <source>
        <dbReference type="ARBA" id="ARBA00022989"/>
    </source>
</evidence>
<dbReference type="InterPro" id="IPR050640">
    <property type="entry name" value="Bact_2-comp_sensor_kinase"/>
</dbReference>
<accession>A0A8J7HDM2</accession>
<evidence type="ECO:0000256" key="1">
    <source>
        <dbReference type="ARBA" id="ARBA00004651"/>
    </source>
</evidence>
<evidence type="ECO:0000256" key="6">
    <source>
        <dbReference type="ARBA" id="ARBA00022741"/>
    </source>
</evidence>